<reference evidence="2 3" key="2">
    <citation type="journal article" date="2015" name="Stand. Genomic Sci.">
        <title>Draft genome sequence of Cellulomonas carbonis T26(T) and comparative analysis of six Cellulomonas genomes.</title>
        <authorList>
            <person name="Zhuang W."/>
            <person name="Zhang S."/>
            <person name="Xia X."/>
            <person name="Wang G."/>
        </authorList>
    </citation>
    <scope>NUCLEOTIDE SEQUENCE [LARGE SCALE GENOMIC DNA]</scope>
    <source>
        <strain evidence="2 3">T26</strain>
    </source>
</reference>
<gene>
    <name evidence="2" type="ORF">N868_09295</name>
</gene>
<dbReference type="Proteomes" id="UP000029839">
    <property type="component" value="Unassembled WGS sequence"/>
</dbReference>
<dbReference type="SUPFAM" id="SSF51182">
    <property type="entry name" value="RmlC-like cupins"/>
    <property type="match status" value="1"/>
</dbReference>
<keyword evidence="3" id="KW-1185">Reference proteome</keyword>
<name>A0A0A0BT54_9CELL</name>
<dbReference type="AlphaFoldDB" id="A0A0A0BT54"/>
<evidence type="ECO:0000313" key="3">
    <source>
        <dbReference type="Proteomes" id="UP000029839"/>
    </source>
</evidence>
<comment type="caution">
    <text evidence="2">The sequence shown here is derived from an EMBL/GenBank/DDBJ whole genome shotgun (WGS) entry which is preliminary data.</text>
</comment>
<dbReference type="EMBL" id="AXCY01000054">
    <property type="protein sequence ID" value="KGM10319.1"/>
    <property type="molecule type" value="Genomic_DNA"/>
</dbReference>
<dbReference type="InterPro" id="IPR013096">
    <property type="entry name" value="Cupin_2"/>
</dbReference>
<feature type="domain" description="Cupin type-2" evidence="1">
    <location>
        <begin position="15"/>
        <end position="58"/>
    </location>
</feature>
<proteinExistence type="predicted"/>
<organism evidence="2 3">
    <name type="scientific">Cellulomonas carbonis T26</name>
    <dbReference type="NCBI Taxonomy" id="947969"/>
    <lineage>
        <taxon>Bacteria</taxon>
        <taxon>Bacillati</taxon>
        <taxon>Actinomycetota</taxon>
        <taxon>Actinomycetes</taxon>
        <taxon>Micrococcales</taxon>
        <taxon>Cellulomonadaceae</taxon>
        <taxon>Cellulomonas</taxon>
    </lineage>
</organism>
<sequence length="72" mass="7677">MQRRVPVEACGAGAGGEAEVTLGDDVVRVRADEVAVVQANTWHRFVAAGTGRLRMVCIHASDVMVQENRADA</sequence>
<evidence type="ECO:0000313" key="2">
    <source>
        <dbReference type="EMBL" id="KGM10319.1"/>
    </source>
</evidence>
<dbReference type="Pfam" id="PF07883">
    <property type="entry name" value="Cupin_2"/>
    <property type="match status" value="1"/>
</dbReference>
<reference evidence="2 3" key="1">
    <citation type="submission" date="2013-08" db="EMBL/GenBank/DDBJ databases">
        <title>Genome sequencing of Cellulomonas carbonis T26.</title>
        <authorList>
            <person name="Chen F."/>
            <person name="Li Y."/>
            <person name="Wang G."/>
        </authorList>
    </citation>
    <scope>NUCLEOTIDE SEQUENCE [LARGE SCALE GENOMIC DNA]</scope>
    <source>
        <strain evidence="2 3">T26</strain>
    </source>
</reference>
<accession>A0A0A0BT54</accession>
<dbReference type="InterPro" id="IPR011051">
    <property type="entry name" value="RmlC_Cupin_sf"/>
</dbReference>
<dbReference type="RefSeq" id="WP_052426264.1">
    <property type="nucleotide sequence ID" value="NZ_AXCY01000054.1"/>
</dbReference>
<dbReference type="Gene3D" id="2.60.120.10">
    <property type="entry name" value="Jelly Rolls"/>
    <property type="match status" value="1"/>
</dbReference>
<evidence type="ECO:0000259" key="1">
    <source>
        <dbReference type="Pfam" id="PF07883"/>
    </source>
</evidence>
<dbReference type="InterPro" id="IPR014710">
    <property type="entry name" value="RmlC-like_jellyroll"/>
</dbReference>
<protein>
    <submittedName>
        <fullName evidence="2">Cupin</fullName>
    </submittedName>
</protein>